<evidence type="ECO:0000256" key="3">
    <source>
        <dbReference type="SAM" id="MobiDB-lite"/>
    </source>
</evidence>
<keyword evidence="1" id="KW-0479">Metal-binding</keyword>
<keyword evidence="4" id="KW-0812">Transmembrane</keyword>
<feature type="compositionally biased region" description="Basic residues" evidence="3">
    <location>
        <begin position="256"/>
        <end position="268"/>
    </location>
</feature>
<feature type="transmembrane region" description="Helical" evidence="4">
    <location>
        <begin position="26"/>
        <end position="44"/>
    </location>
</feature>
<organism evidence="6 7">
    <name type="scientific">Dietzia aerolata</name>
    <dbReference type="NCBI Taxonomy" id="595984"/>
    <lineage>
        <taxon>Bacteria</taxon>
        <taxon>Bacillati</taxon>
        <taxon>Actinomycetota</taxon>
        <taxon>Actinomycetes</taxon>
        <taxon>Mycobacteriales</taxon>
        <taxon>Dietziaceae</taxon>
        <taxon>Dietzia</taxon>
    </lineage>
</organism>
<dbReference type="SUPFAM" id="SSF88713">
    <property type="entry name" value="Glycoside hydrolase/deacetylase"/>
    <property type="match status" value="1"/>
</dbReference>
<evidence type="ECO:0000313" key="7">
    <source>
        <dbReference type="Proteomes" id="UP001589700"/>
    </source>
</evidence>
<evidence type="ECO:0000313" key="6">
    <source>
        <dbReference type="EMBL" id="MFB9259188.1"/>
    </source>
</evidence>
<protein>
    <submittedName>
        <fullName evidence="6">Polysaccharide deacetylase family protein</fullName>
    </submittedName>
</protein>
<feature type="region of interest" description="Disordered" evidence="3">
    <location>
        <begin position="49"/>
        <end position="268"/>
    </location>
</feature>
<evidence type="ECO:0000256" key="2">
    <source>
        <dbReference type="ARBA" id="ARBA00022801"/>
    </source>
</evidence>
<dbReference type="PROSITE" id="PS51677">
    <property type="entry name" value="NODB"/>
    <property type="match status" value="1"/>
</dbReference>
<proteinExistence type="predicted"/>
<dbReference type="InterPro" id="IPR002509">
    <property type="entry name" value="NODB_dom"/>
</dbReference>
<name>A0ABV5JQ10_9ACTN</name>
<evidence type="ECO:0000256" key="1">
    <source>
        <dbReference type="ARBA" id="ARBA00022723"/>
    </source>
</evidence>
<sequence length="550" mass="57480">MSEADDSRAKQGRSSRAAGKGTFRTFLPGALATVAATGVAVTLVNRRRASNAERLTPSSQPFAPTLNPDSATAPTELPATESAPSTPTKPAKGPATVPAADAAVAKVPAEKPAADKPATKTPLKPTTAKAPSPKTSLKPTAAKAPTAKTPPAKAPTVTPPAAEKPEAHKPEAKKLEVKKPEPKKPEPKKADAKTPAATPSADKVRAAGAGDRAKEQDRNDDDEAAVSTASAAVGTRTDQVSHPESGDEKAAPAKVGNRKQRQGWRHRATTRGALAASLLSMLAIAVVMVSGIAPATFTIASASSSDSPIQMPPAIATIIEEPAPDCNVLKCVALTFDDGPDRYSTTALLDILEARGVKANFFVLGTLIQGNEDIILRMQRLGMGVENHTWDHPNLGAMSHAGVIDQLQRTNQELARVLGYTPKYIRPPYGSWTPGVTPTHGMRPVMWEVDPQDWLYRSSPTVTQNVVSGASAGDVILLHDIHQTSVDAVPGIIDSLHNQGFTFVTLDDLYAARPNCPVELYCAPASPVTGVSATATAPMVVSPSPVLPNS</sequence>
<accession>A0ABV5JQ10</accession>
<reference evidence="6 7" key="1">
    <citation type="submission" date="2024-09" db="EMBL/GenBank/DDBJ databases">
        <authorList>
            <person name="Sun Q."/>
            <person name="Mori K."/>
        </authorList>
    </citation>
    <scope>NUCLEOTIDE SEQUENCE [LARGE SCALE GENOMIC DNA]</scope>
    <source>
        <strain evidence="6 7">CCM 7659</strain>
    </source>
</reference>
<dbReference type="InterPro" id="IPR011330">
    <property type="entry name" value="Glyco_hydro/deAcase_b/a-brl"/>
</dbReference>
<feature type="compositionally biased region" description="Basic and acidic residues" evidence="3">
    <location>
        <begin position="163"/>
        <end position="192"/>
    </location>
</feature>
<keyword evidence="4" id="KW-1133">Transmembrane helix</keyword>
<dbReference type="PANTHER" id="PTHR10587">
    <property type="entry name" value="GLYCOSYL TRANSFERASE-RELATED"/>
    <property type="match status" value="1"/>
</dbReference>
<keyword evidence="2" id="KW-0378">Hydrolase</keyword>
<feature type="compositionally biased region" description="Basic and acidic residues" evidence="3">
    <location>
        <begin position="239"/>
        <end position="251"/>
    </location>
</feature>
<gene>
    <name evidence="6" type="ORF">ACFFVD_05175</name>
</gene>
<dbReference type="InterPro" id="IPR050248">
    <property type="entry name" value="Polysacc_deacetylase_ArnD"/>
</dbReference>
<feature type="transmembrane region" description="Helical" evidence="4">
    <location>
        <begin position="273"/>
        <end position="297"/>
    </location>
</feature>
<comment type="caution">
    <text evidence="6">The sequence shown here is derived from an EMBL/GenBank/DDBJ whole genome shotgun (WGS) entry which is preliminary data.</text>
</comment>
<feature type="domain" description="NodB homology" evidence="5">
    <location>
        <begin position="330"/>
        <end position="504"/>
    </location>
</feature>
<feature type="region of interest" description="Disordered" evidence="3">
    <location>
        <begin position="1"/>
        <end position="23"/>
    </location>
</feature>
<feature type="compositionally biased region" description="Basic and acidic residues" evidence="3">
    <location>
        <begin position="108"/>
        <end position="118"/>
    </location>
</feature>
<evidence type="ECO:0000259" key="5">
    <source>
        <dbReference type="PROSITE" id="PS51677"/>
    </source>
</evidence>
<dbReference type="PANTHER" id="PTHR10587:SF133">
    <property type="entry name" value="CHITIN DEACETYLASE 1-RELATED"/>
    <property type="match status" value="1"/>
</dbReference>
<dbReference type="RefSeq" id="WP_182630937.1">
    <property type="nucleotide sequence ID" value="NZ_JAALDM010000019.1"/>
</dbReference>
<dbReference type="EMBL" id="JBHMDY010000004">
    <property type="protein sequence ID" value="MFB9259188.1"/>
    <property type="molecule type" value="Genomic_DNA"/>
</dbReference>
<dbReference type="Gene3D" id="3.20.20.370">
    <property type="entry name" value="Glycoside hydrolase/deacetylase"/>
    <property type="match status" value="1"/>
</dbReference>
<feature type="compositionally biased region" description="Low complexity" evidence="3">
    <location>
        <begin position="225"/>
        <end position="235"/>
    </location>
</feature>
<feature type="compositionally biased region" description="Low complexity" evidence="3">
    <location>
        <begin position="119"/>
        <end position="161"/>
    </location>
</feature>
<dbReference type="Proteomes" id="UP001589700">
    <property type="component" value="Unassembled WGS sequence"/>
</dbReference>
<evidence type="ECO:0000256" key="4">
    <source>
        <dbReference type="SAM" id="Phobius"/>
    </source>
</evidence>
<feature type="compositionally biased region" description="Low complexity" evidence="3">
    <location>
        <begin position="91"/>
        <end position="107"/>
    </location>
</feature>
<keyword evidence="7" id="KW-1185">Reference proteome</keyword>
<feature type="compositionally biased region" description="Polar residues" evidence="3">
    <location>
        <begin position="56"/>
        <end position="73"/>
    </location>
</feature>
<keyword evidence="4" id="KW-0472">Membrane</keyword>
<dbReference type="Pfam" id="PF01522">
    <property type="entry name" value="Polysacc_deac_1"/>
    <property type="match status" value="1"/>
</dbReference>